<keyword evidence="2" id="KW-1185">Reference proteome</keyword>
<comment type="caution">
    <text evidence="1">The sequence shown here is derived from an EMBL/GenBank/DDBJ whole genome shotgun (WGS) entry which is preliminary data.</text>
</comment>
<reference evidence="2" key="1">
    <citation type="journal article" date="2019" name="Int. J. Syst. Evol. Microbiol.">
        <title>The Global Catalogue of Microorganisms (GCM) 10K type strain sequencing project: providing services to taxonomists for standard genome sequencing and annotation.</title>
        <authorList>
            <consortium name="The Broad Institute Genomics Platform"/>
            <consortium name="The Broad Institute Genome Sequencing Center for Infectious Disease"/>
            <person name="Wu L."/>
            <person name="Ma J."/>
        </authorList>
    </citation>
    <scope>NUCLEOTIDE SEQUENCE [LARGE SCALE GENOMIC DNA]</scope>
    <source>
        <strain evidence="2">JCM 11813</strain>
    </source>
</reference>
<evidence type="ECO:0000313" key="1">
    <source>
        <dbReference type="EMBL" id="GAA1152322.1"/>
    </source>
</evidence>
<proteinExistence type="predicted"/>
<protein>
    <recommendedName>
        <fullName evidence="3">ATP-binding protein</fullName>
    </recommendedName>
</protein>
<name>A0ABP4F7S4_9ACTN</name>
<evidence type="ECO:0008006" key="3">
    <source>
        <dbReference type="Google" id="ProtNLM"/>
    </source>
</evidence>
<organism evidence="1 2">
    <name type="scientific">Nocardioides aquiterrae</name>
    <dbReference type="NCBI Taxonomy" id="203799"/>
    <lineage>
        <taxon>Bacteria</taxon>
        <taxon>Bacillati</taxon>
        <taxon>Actinomycetota</taxon>
        <taxon>Actinomycetes</taxon>
        <taxon>Propionibacteriales</taxon>
        <taxon>Nocardioidaceae</taxon>
        <taxon>Nocardioides</taxon>
    </lineage>
</organism>
<dbReference type="Gene3D" id="3.40.50.300">
    <property type="entry name" value="P-loop containing nucleotide triphosphate hydrolases"/>
    <property type="match status" value="1"/>
</dbReference>
<gene>
    <name evidence="1" type="ORF">GCM10009606_33570</name>
</gene>
<accession>A0ABP4F7S4</accession>
<dbReference type="EMBL" id="BAAAJE010000018">
    <property type="protein sequence ID" value="GAA1152322.1"/>
    <property type="molecule type" value="Genomic_DNA"/>
</dbReference>
<dbReference type="Proteomes" id="UP001499979">
    <property type="component" value="Unassembled WGS sequence"/>
</dbReference>
<sequence>MGRTEPVARTVGGVSRLIHLNGPPGVGKSTLARRYVADHPGTLNCDVDVLRSLVGGWEADFVGAGALIRPAALAMIEAYLGTGQDVVLPQMLIRPTELARFEGAASAANAEFVERFVMDERDAVVARFHRRGDSDPAPWHRQVREIVAGQGGDEHLLRCHDALERLLAERPQAVAIVSRDGAVEATYRALLDSLAPSPG</sequence>
<dbReference type="SUPFAM" id="SSF52540">
    <property type="entry name" value="P-loop containing nucleoside triphosphate hydrolases"/>
    <property type="match status" value="1"/>
</dbReference>
<dbReference type="InterPro" id="IPR027417">
    <property type="entry name" value="P-loop_NTPase"/>
</dbReference>
<evidence type="ECO:0000313" key="2">
    <source>
        <dbReference type="Proteomes" id="UP001499979"/>
    </source>
</evidence>
<dbReference type="Pfam" id="PF13671">
    <property type="entry name" value="AAA_33"/>
    <property type="match status" value="1"/>
</dbReference>